<feature type="compositionally biased region" description="Polar residues" evidence="1">
    <location>
        <begin position="146"/>
        <end position="155"/>
    </location>
</feature>
<feature type="compositionally biased region" description="Polar residues" evidence="1">
    <location>
        <begin position="163"/>
        <end position="209"/>
    </location>
</feature>
<evidence type="ECO:0000313" key="2">
    <source>
        <dbReference type="EMBL" id="MQL89633.1"/>
    </source>
</evidence>
<comment type="caution">
    <text evidence="2">The sequence shown here is derived from an EMBL/GenBank/DDBJ whole genome shotgun (WGS) entry which is preliminary data.</text>
</comment>
<dbReference type="AlphaFoldDB" id="A0A843VAN2"/>
<feature type="region of interest" description="Disordered" evidence="1">
    <location>
        <begin position="298"/>
        <end position="320"/>
    </location>
</feature>
<gene>
    <name evidence="2" type="ORF">Taro_022211</name>
</gene>
<dbReference type="Proteomes" id="UP000652761">
    <property type="component" value="Unassembled WGS sequence"/>
</dbReference>
<dbReference type="PANTHER" id="PTHR34112:SF13">
    <property type="entry name" value="OS04G0448200 PROTEIN"/>
    <property type="match status" value="1"/>
</dbReference>
<sequence length="320" mass="34190">MDSEGCCPTEDVSLTGEYFFQVLSSSEKLKPKGSRSGGDFGTLPKVGQQSVPQLVNHTLRGSNRPDISKPSQVGNFQVLNRERSGVSPTARDCPSATNISGALNPLGLVSAAATVPPLKTPNNLKLRVDGKATSLPVTTVAEKRPLTQQNRSEFFNSLRKKTSSSNATSIPGPTSYQLSTLEKSDEQTTGLSTSLDTEMKDTSSNSALDCSVGKSNGARSLDACKDSEDSPPCDGEKSCLDPAEEERLLRLFGWKENVGEEEEALTAEEIDAFLEEYQKLRPSSKFSRRNLLLANAALLETGDDGSGSGPTLSDSKSEGF</sequence>
<dbReference type="EMBL" id="NMUH01001165">
    <property type="protein sequence ID" value="MQL89633.1"/>
    <property type="molecule type" value="Genomic_DNA"/>
</dbReference>
<feature type="region of interest" description="Disordered" evidence="1">
    <location>
        <begin position="28"/>
        <end position="50"/>
    </location>
</feature>
<evidence type="ECO:0000256" key="1">
    <source>
        <dbReference type="SAM" id="MobiDB-lite"/>
    </source>
</evidence>
<feature type="region of interest" description="Disordered" evidence="1">
    <location>
        <begin position="143"/>
        <end position="209"/>
    </location>
</feature>
<organism evidence="2 3">
    <name type="scientific">Colocasia esculenta</name>
    <name type="common">Wild taro</name>
    <name type="synonym">Arum esculentum</name>
    <dbReference type="NCBI Taxonomy" id="4460"/>
    <lineage>
        <taxon>Eukaryota</taxon>
        <taxon>Viridiplantae</taxon>
        <taxon>Streptophyta</taxon>
        <taxon>Embryophyta</taxon>
        <taxon>Tracheophyta</taxon>
        <taxon>Spermatophyta</taxon>
        <taxon>Magnoliopsida</taxon>
        <taxon>Liliopsida</taxon>
        <taxon>Araceae</taxon>
        <taxon>Aroideae</taxon>
        <taxon>Colocasieae</taxon>
        <taxon>Colocasia</taxon>
    </lineage>
</organism>
<reference evidence="2" key="1">
    <citation type="submission" date="2017-07" db="EMBL/GenBank/DDBJ databases">
        <title>Taro Niue Genome Assembly and Annotation.</title>
        <authorList>
            <person name="Atibalentja N."/>
            <person name="Keating K."/>
            <person name="Fields C.J."/>
        </authorList>
    </citation>
    <scope>NUCLEOTIDE SEQUENCE</scope>
    <source>
        <strain evidence="2">Niue_2</strain>
        <tissue evidence="2">Leaf</tissue>
    </source>
</reference>
<dbReference type="OrthoDB" id="1917528at2759"/>
<proteinExistence type="predicted"/>
<keyword evidence="3" id="KW-1185">Reference proteome</keyword>
<dbReference type="PANTHER" id="PTHR34112">
    <property type="entry name" value="C-JUN-AMINO-TERMINAL KINASE-INTERACTING PROTEIN"/>
    <property type="match status" value="1"/>
</dbReference>
<protein>
    <submittedName>
        <fullName evidence="2">Uncharacterized protein</fullName>
    </submittedName>
</protein>
<accession>A0A843VAN2</accession>
<evidence type="ECO:0000313" key="3">
    <source>
        <dbReference type="Proteomes" id="UP000652761"/>
    </source>
</evidence>
<name>A0A843VAN2_COLES</name>